<protein>
    <submittedName>
        <fullName evidence="3">CYIR protein</fullName>
    </submittedName>
</protein>
<proteinExistence type="predicted"/>
<evidence type="ECO:0000256" key="1">
    <source>
        <dbReference type="SAM" id="MobiDB-lite"/>
    </source>
</evidence>
<dbReference type="KEGG" id="pcy:PCYB_001650"/>
<dbReference type="PhylomeDB" id="K6VJ47"/>
<dbReference type="OMA" id="DERCRYL"/>
<keyword evidence="2" id="KW-0472">Membrane</keyword>
<feature type="transmembrane region" description="Helical" evidence="2">
    <location>
        <begin position="363"/>
        <end position="381"/>
    </location>
</feature>
<feature type="compositionally biased region" description="Polar residues" evidence="1">
    <location>
        <begin position="268"/>
        <end position="286"/>
    </location>
</feature>
<sequence>MAKPSNNVDLENALKKLKHDKLYDDFFEYKNQSQYNNYCDVFDSKGEKKNEDAKKICPKLVYFLEKIAKMQNKVEGDERCRYLRYWLYDEVGKFHTESSINMDKLSYITDLIEVGNKVNKEKLNNRCSLPSHDKSVKLDEWKNRKISYIYLKKYNDIKKDIDPTNKDKCNMYTTYLNNMNSLYNKYKKECKSIFLMVYGPDYADCYSTHKPDELIALLKNCNKSTGGGSTGTTSWLLNFFIPSNRSSSGNQHKTTQGTVKVADTAGQNTEQGASQGVTRSTSSASSVIAAPERKQVGREMSVTINPKAPLSPLSRENPGNVVNAVRSSASETSSDAGAVITTTVSSTLETLNEKSDKNYIRDVIMATAILGTIFFVFFYNMFQNKNVFTHSTFFVLVFWIKVKFSQKKTKKKLNLNIIITKSMKRSLRSMIQNMNL</sequence>
<evidence type="ECO:0000313" key="3">
    <source>
        <dbReference type="EMBL" id="GAB69417.1"/>
    </source>
</evidence>
<dbReference type="RefSeq" id="XP_004227635.1">
    <property type="nucleotide sequence ID" value="XM_004227587.1"/>
</dbReference>
<dbReference type="OrthoDB" id="385928at2759"/>
<evidence type="ECO:0000313" key="4">
    <source>
        <dbReference type="Proteomes" id="UP000006319"/>
    </source>
</evidence>
<dbReference type="GeneID" id="14695959"/>
<dbReference type="AlphaFoldDB" id="K6VJ47"/>
<accession>K6VJ47</accession>
<feature type="region of interest" description="Disordered" evidence="1">
    <location>
        <begin position="268"/>
        <end position="289"/>
    </location>
</feature>
<keyword evidence="4" id="KW-1185">Reference proteome</keyword>
<organism evidence="3 4">
    <name type="scientific">Plasmodium cynomolgi (strain B)</name>
    <dbReference type="NCBI Taxonomy" id="1120755"/>
    <lineage>
        <taxon>Eukaryota</taxon>
        <taxon>Sar</taxon>
        <taxon>Alveolata</taxon>
        <taxon>Apicomplexa</taxon>
        <taxon>Aconoidasida</taxon>
        <taxon>Haemosporida</taxon>
        <taxon>Plasmodiidae</taxon>
        <taxon>Plasmodium</taxon>
        <taxon>Plasmodium (Plasmodium)</taxon>
    </lineage>
</organism>
<keyword evidence="2" id="KW-1133">Transmembrane helix</keyword>
<dbReference type="EMBL" id="DF157137">
    <property type="protein sequence ID" value="GAB69417.1"/>
    <property type="molecule type" value="Genomic_DNA"/>
</dbReference>
<dbReference type="Pfam" id="PF05795">
    <property type="entry name" value="Plasmodium_Vir"/>
    <property type="match status" value="1"/>
</dbReference>
<evidence type="ECO:0000256" key="2">
    <source>
        <dbReference type="SAM" id="Phobius"/>
    </source>
</evidence>
<dbReference type="VEuPathDB" id="PlasmoDB:PCYB_001650"/>
<reference evidence="3 4" key="1">
    <citation type="journal article" date="2012" name="Nat. Genet.">
        <title>Plasmodium cynomolgi genome sequences provide insight into Plasmodium vivax and the monkey malaria clade.</title>
        <authorList>
            <person name="Tachibana S."/>
            <person name="Sullivan S.A."/>
            <person name="Kawai S."/>
            <person name="Nakamura S."/>
            <person name="Kim H.R."/>
            <person name="Goto N."/>
            <person name="Arisue N."/>
            <person name="Palacpac N.M.Q."/>
            <person name="Honma H."/>
            <person name="Yagi M."/>
            <person name="Tougan T."/>
            <person name="Katakai Y."/>
            <person name="Kaneko O."/>
            <person name="Mita T."/>
            <person name="Kita K."/>
            <person name="Yasutomi Y."/>
            <person name="Sutton P.L."/>
            <person name="Shakhbatyan R."/>
            <person name="Horii T."/>
            <person name="Yasunaga T."/>
            <person name="Barnwell J.W."/>
            <person name="Escalante A.A."/>
            <person name="Carlton J.M."/>
            <person name="Tanabe K."/>
        </authorList>
    </citation>
    <scope>NUCLEOTIDE SEQUENCE [LARGE SCALE GENOMIC DNA]</scope>
    <source>
        <strain evidence="3 4">B</strain>
    </source>
</reference>
<keyword evidence="2" id="KW-0812">Transmembrane</keyword>
<dbReference type="InterPro" id="IPR008780">
    <property type="entry name" value="Plasmodium_Vir"/>
</dbReference>
<gene>
    <name evidence="3" type="ORF">PCYB_001650</name>
</gene>
<dbReference type="Proteomes" id="UP000006319">
    <property type="component" value="Unassembled WGS sequence"/>
</dbReference>
<name>K6VJ47_PLACD</name>